<dbReference type="EMBL" id="CADILN010000002">
    <property type="protein sequence ID" value="CAB4048642.1"/>
    <property type="molecule type" value="Genomic_DNA"/>
</dbReference>
<proteinExistence type="predicted"/>
<accession>A0A6J5K5U6</accession>
<organism evidence="1 2">
    <name type="scientific">Paraburkholderia phenoliruptrix</name>
    <dbReference type="NCBI Taxonomy" id="252970"/>
    <lineage>
        <taxon>Bacteria</taxon>
        <taxon>Pseudomonadati</taxon>
        <taxon>Pseudomonadota</taxon>
        <taxon>Betaproteobacteria</taxon>
        <taxon>Burkholderiales</taxon>
        <taxon>Burkholderiaceae</taxon>
        <taxon>Paraburkholderia</taxon>
    </lineage>
</organism>
<gene>
    <name evidence="1" type="ORF">LMG9964_02283</name>
</gene>
<dbReference type="RefSeq" id="WP_238558567.1">
    <property type="nucleotide sequence ID" value="NZ_CADILN010000002.1"/>
</dbReference>
<dbReference type="GeneID" id="84320000"/>
<dbReference type="AlphaFoldDB" id="A0A6J5K5U6"/>
<reference evidence="1 2" key="1">
    <citation type="submission" date="2020-04" db="EMBL/GenBank/DDBJ databases">
        <authorList>
            <person name="De Canck E."/>
        </authorList>
    </citation>
    <scope>NUCLEOTIDE SEQUENCE [LARGE SCALE GENOMIC DNA]</scope>
    <source>
        <strain evidence="1 2">LMG 9964</strain>
    </source>
</reference>
<name>A0A6J5K5U6_9BURK</name>
<protein>
    <submittedName>
        <fullName evidence="1">Uncharacterized protein</fullName>
    </submittedName>
</protein>
<sequence length="65" mass="6865">MAAFAIPWLGAAIGLGAGGWTSDWFGKRSRDAVSVRKTILIAVVDWLKGVTEAISAAYPRTTGQT</sequence>
<dbReference type="Proteomes" id="UP000494102">
    <property type="component" value="Unassembled WGS sequence"/>
</dbReference>
<evidence type="ECO:0000313" key="1">
    <source>
        <dbReference type="EMBL" id="CAB4048642.1"/>
    </source>
</evidence>
<evidence type="ECO:0000313" key="2">
    <source>
        <dbReference type="Proteomes" id="UP000494102"/>
    </source>
</evidence>